<comment type="caution">
    <text evidence="1">The sequence shown here is derived from an EMBL/GenBank/DDBJ whole genome shotgun (WGS) entry which is preliminary data.</text>
</comment>
<name>A0A016VYW5_9BILA</name>
<organism evidence="1 2">
    <name type="scientific">Ancylostoma ceylanicum</name>
    <dbReference type="NCBI Taxonomy" id="53326"/>
    <lineage>
        <taxon>Eukaryota</taxon>
        <taxon>Metazoa</taxon>
        <taxon>Ecdysozoa</taxon>
        <taxon>Nematoda</taxon>
        <taxon>Chromadorea</taxon>
        <taxon>Rhabditida</taxon>
        <taxon>Rhabditina</taxon>
        <taxon>Rhabditomorpha</taxon>
        <taxon>Strongyloidea</taxon>
        <taxon>Ancylostomatidae</taxon>
        <taxon>Ancylostomatinae</taxon>
        <taxon>Ancylostoma</taxon>
    </lineage>
</organism>
<sequence length="74" mass="8831">MHIAVWWDICFLEPWAKMKYMVEDLVKRGFKPDRFHSDLPAWPLALPLLDCICLLCKHSKIRENADSKCCRLFH</sequence>
<evidence type="ECO:0000313" key="1">
    <source>
        <dbReference type="EMBL" id="EYC32560.1"/>
    </source>
</evidence>
<evidence type="ECO:0000313" key="2">
    <source>
        <dbReference type="Proteomes" id="UP000024635"/>
    </source>
</evidence>
<proteinExistence type="predicted"/>
<keyword evidence="2" id="KW-1185">Reference proteome</keyword>
<accession>A0A016VYW5</accession>
<gene>
    <name evidence="1" type="primary">Acey_s0003.g1655</name>
    <name evidence="1" type="ORF">Y032_0003g1655</name>
</gene>
<dbReference type="EMBL" id="JARK01001339">
    <property type="protein sequence ID" value="EYC32560.1"/>
    <property type="molecule type" value="Genomic_DNA"/>
</dbReference>
<reference evidence="2" key="1">
    <citation type="journal article" date="2015" name="Nat. Genet.">
        <title>The genome and transcriptome of the zoonotic hookworm Ancylostoma ceylanicum identify infection-specific gene families.</title>
        <authorList>
            <person name="Schwarz E.M."/>
            <person name="Hu Y."/>
            <person name="Antoshechkin I."/>
            <person name="Miller M.M."/>
            <person name="Sternberg P.W."/>
            <person name="Aroian R.V."/>
        </authorList>
    </citation>
    <scope>NUCLEOTIDE SEQUENCE</scope>
    <source>
        <strain evidence="2">HY135</strain>
    </source>
</reference>
<dbReference type="Proteomes" id="UP000024635">
    <property type="component" value="Unassembled WGS sequence"/>
</dbReference>
<dbReference type="AlphaFoldDB" id="A0A016VYW5"/>
<protein>
    <submittedName>
        <fullName evidence="1">Uncharacterized protein</fullName>
    </submittedName>
</protein>